<dbReference type="SUPFAM" id="SSF53098">
    <property type="entry name" value="Ribonuclease H-like"/>
    <property type="match status" value="1"/>
</dbReference>
<dbReference type="OrthoDB" id="26838at2759"/>
<protein>
    <recommendedName>
        <fullName evidence="3">3'-5' exonuclease domain-containing protein</fullName>
    </recommendedName>
</protein>
<reference evidence="2" key="1">
    <citation type="submission" date="2016-03" db="EMBL/GenBank/DDBJ databases">
        <authorList>
            <person name="Guldener U."/>
        </authorList>
    </citation>
    <scope>NUCLEOTIDE SEQUENCE [LARGE SCALE GENOMIC DNA]</scope>
    <source>
        <strain evidence="2">04CH-RAC-A.6.1</strain>
    </source>
</reference>
<organism evidence="1 2">
    <name type="scientific">Rhynchosporium agropyri</name>
    <dbReference type="NCBI Taxonomy" id="914238"/>
    <lineage>
        <taxon>Eukaryota</taxon>
        <taxon>Fungi</taxon>
        <taxon>Dikarya</taxon>
        <taxon>Ascomycota</taxon>
        <taxon>Pezizomycotina</taxon>
        <taxon>Leotiomycetes</taxon>
        <taxon>Helotiales</taxon>
        <taxon>Ploettnerulaceae</taxon>
        <taxon>Rhynchosporium</taxon>
    </lineage>
</organism>
<dbReference type="Proteomes" id="UP000178912">
    <property type="component" value="Unassembled WGS sequence"/>
</dbReference>
<dbReference type="GO" id="GO:0003676">
    <property type="term" value="F:nucleic acid binding"/>
    <property type="evidence" value="ECO:0007669"/>
    <property type="project" value="InterPro"/>
</dbReference>
<name>A0A1E1K121_9HELO</name>
<evidence type="ECO:0000313" key="2">
    <source>
        <dbReference type="Proteomes" id="UP000178912"/>
    </source>
</evidence>
<keyword evidence="2" id="KW-1185">Reference proteome</keyword>
<dbReference type="Gene3D" id="3.30.420.10">
    <property type="entry name" value="Ribonuclease H-like superfamily/Ribonuclease H"/>
    <property type="match status" value="1"/>
</dbReference>
<dbReference type="EMBL" id="FJUX01000009">
    <property type="protein sequence ID" value="CZS91763.1"/>
    <property type="molecule type" value="Genomic_DNA"/>
</dbReference>
<dbReference type="InterPro" id="IPR012337">
    <property type="entry name" value="RNaseH-like_sf"/>
</dbReference>
<proteinExistence type="predicted"/>
<dbReference type="AlphaFoldDB" id="A0A1E1K121"/>
<dbReference type="InterPro" id="IPR036397">
    <property type="entry name" value="RNaseH_sf"/>
</dbReference>
<accession>A0A1E1K121</accession>
<dbReference type="PANTHER" id="PTHR43040:SF1">
    <property type="entry name" value="RIBONUCLEASE D"/>
    <property type="match status" value="1"/>
</dbReference>
<sequence>MNPLPNASATSAQSNTTFTDSKADLLSLLDCIVSVAVAIPLLYIGLEGFDLGLHGSISILSLHIAPINRTYLIDVHALGGAAFSTTNSGGVSLKTVLESATISIVVFDFRNVSHALFSLFQISVKSIKDLQLMELATRTGSRELVSSLAICIEKDSPTSAAAKSEWYLTKERYNQLVVPERGGCYQTLNKRPPKPEIIQYCRQSVVLLPGLYDVYNTKLRQLGQAFWRIHLRDTTNDRVKLSQSPGYDGSSKGFALGWNDHTIETEIESWNEELMMEAQAGTHVLNENDEWVPAPNYDLEDFLDEVEEEDQYYNDDGGKDTARDCIGWEEDMIKNGEPF</sequence>
<dbReference type="PANTHER" id="PTHR43040">
    <property type="entry name" value="RIBONUCLEASE D"/>
    <property type="match status" value="1"/>
</dbReference>
<gene>
    <name evidence="1" type="ORF">RAG0_02290</name>
</gene>
<evidence type="ECO:0008006" key="3">
    <source>
        <dbReference type="Google" id="ProtNLM"/>
    </source>
</evidence>
<evidence type="ECO:0000313" key="1">
    <source>
        <dbReference type="EMBL" id="CZS91763.1"/>
    </source>
</evidence>